<dbReference type="AlphaFoldDB" id="A0A2U1M5V5"/>
<dbReference type="STRING" id="35608.A0A2U1M5V5"/>
<name>A0A2U1M5V5_ARTAN</name>
<evidence type="ECO:0008006" key="4">
    <source>
        <dbReference type="Google" id="ProtNLM"/>
    </source>
</evidence>
<keyword evidence="3" id="KW-1185">Reference proteome</keyword>
<evidence type="ECO:0000313" key="3">
    <source>
        <dbReference type="Proteomes" id="UP000245207"/>
    </source>
</evidence>
<feature type="region of interest" description="Disordered" evidence="1">
    <location>
        <begin position="65"/>
        <end position="99"/>
    </location>
</feature>
<organism evidence="2 3">
    <name type="scientific">Artemisia annua</name>
    <name type="common">Sweet wormwood</name>
    <dbReference type="NCBI Taxonomy" id="35608"/>
    <lineage>
        <taxon>Eukaryota</taxon>
        <taxon>Viridiplantae</taxon>
        <taxon>Streptophyta</taxon>
        <taxon>Embryophyta</taxon>
        <taxon>Tracheophyta</taxon>
        <taxon>Spermatophyta</taxon>
        <taxon>Magnoliopsida</taxon>
        <taxon>eudicotyledons</taxon>
        <taxon>Gunneridae</taxon>
        <taxon>Pentapetalae</taxon>
        <taxon>asterids</taxon>
        <taxon>campanulids</taxon>
        <taxon>Asterales</taxon>
        <taxon>Asteraceae</taxon>
        <taxon>Asteroideae</taxon>
        <taxon>Anthemideae</taxon>
        <taxon>Artemisiinae</taxon>
        <taxon>Artemisia</taxon>
    </lineage>
</organism>
<dbReference type="Proteomes" id="UP000245207">
    <property type="component" value="Unassembled WGS sequence"/>
</dbReference>
<comment type="caution">
    <text evidence="2">The sequence shown here is derived from an EMBL/GenBank/DDBJ whole genome shotgun (WGS) entry which is preliminary data.</text>
</comment>
<dbReference type="OrthoDB" id="1928976at2759"/>
<sequence length="327" mass="36880">MVPFQHLNALPVMRIPLCPWVVSLHMKSVAHHLSVPCVSTIPTIPAVGVINLDFSRGIISDALSTASPPTSTPELPITAQRQVRRPQPHTSTSPVKHSTTHRTCAPQEYKYLGRCDQICSHCRALFWLDERNRGSPHGAAPQYHKCCLAGRVALRTHQQYPAYIRQLFSDRHFLQNIRAYNQMFAMTSFGANIDDSINTGRGPYVFRVSGQIYHCIGGLCPMGNETPRFLQLYIYDTDNEVANRLSHFRGDQRRSLREDIVEGLIHFLDRHNALVQLFRTARDKMQDSDIPNFHVRFFGVIGANQYELPTTDTIGAIVYEGGPETAS</sequence>
<protein>
    <recommendedName>
        <fullName evidence="4">Helitron helicase-like domain-containing protein</fullName>
    </recommendedName>
</protein>
<evidence type="ECO:0000256" key="1">
    <source>
        <dbReference type="SAM" id="MobiDB-lite"/>
    </source>
</evidence>
<gene>
    <name evidence="2" type="ORF">CTI12_AA419060</name>
</gene>
<evidence type="ECO:0000313" key="2">
    <source>
        <dbReference type="EMBL" id="PWA56652.1"/>
    </source>
</evidence>
<accession>A0A2U1M5V5</accession>
<dbReference type="EMBL" id="PKPP01006393">
    <property type="protein sequence ID" value="PWA56652.1"/>
    <property type="molecule type" value="Genomic_DNA"/>
</dbReference>
<reference evidence="2 3" key="1">
    <citation type="journal article" date="2018" name="Mol. Plant">
        <title>The genome of Artemisia annua provides insight into the evolution of Asteraceae family and artemisinin biosynthesis.</title>
        <authorList>
            <person name="Shen Q."/>
            <person name="Zhang L."/>
            <person name="Liao Z."/>
            <person name="Wang S."/>
            <person name="Yan T."/>
            <person name="Shi P."/>
            <person name="Liu M."/>
            <person name="Fu X."/>
            <person name="Pan Q."/>
            <person name="Wang Y."/>
            <person name="Lv Z."/>
            <person name="Lu X."/>
            <person name="Zhang F."/>
            <person name="Jiang W."/>
            <person name="Ma Y."/>
            <person name="Chen M."/>
            <person name="Hao X."/>
            <person name="Li L."/>
            <person name="Tang Y."/>
            <person name="Lv G."/>
            <person name="Zhou Y."/>
            <person name="Sun X."/>
            <person name="Brodelius P.E."/>
            <person name="Rose J.K.C."/>
            <person name="Tang K."/>
        </authorList>
    </citation>
    <scope>NUCLEOTIDE SEQUENCE [LARGE SCALE GENOMIC DNA]</scope>
    <source>
        <strain evidence="3">cv. Huhao1</strain>
        <tissue evidence="2">Leaf</tissue>
    </source>
</reference>
<feature type="compositionally biased region" description="Polar residues" evidence="1">
    <location>
        <begin position="88"/>
        <end position="97"/>
    </location>
</feature>
<proteinExistence type="predicted"/>
<dbReference type="PANTHER" id="PTHR45786">
    <property type="entry name" value="DNA BINDING PROTEIN-LIKE"/>
    <property type="match status" value="1"/>
</dbReference>
<dbReference type="PANTHER" id="PTHR45786:SF74">
    <property type="entry name" value="ATP-DEPENDENT DNA HELICASE"/>
    <property type="match status" value="1"/>
</dbReference>